<keyword evidence="1" id="KW-0472">Membrane</keyword>
<evidence type="ECO:0000313" key="2">
    <source>
        <dbReference type="EMBL" id="BDY12081.1"/>
    </source>
</evidence>
<dbReference type="RefSeq" id="WP_286337287.1">
    <property type="nucleotide sequence ID" value="NZ_AP027370.1"/>
</dbReference>
<reference evidence="2 3" key="1">
    <citation type="submission" date="2023-03" db="EMBL/GenBank/DDBJ databases">
        <title>Description of Hydrogenimonas sp. ISO32.</title>
        <authorList>
            <person name="Mino S."/>
            <person name="Fukazawa S."/>
            <person name="Sawabe T."/>
        </authorList>
    </citation>
    <scope>NUCLEOTIDE SEQUENCE [LARGE SCALE GENOMIC DNA]</scope>
    <source>
        <strain evidence="2 3">ISO32</strain>
    </source>
</reference>
<keyword evidence="1" id="KW-0812">Transmembrane</keyword>
<organism evidence="2 3">
    <name type="scientific">Hydrogenimonas cancrithermarum</name>
    <dbReference type="NCBI Taxonomy" id="2993563"/>
    <lineage>
        <taxon>Bacteria</taxon>
        <taxon>Pseudomonadati</taxon>
        <taxon>Campylobacterota</taxon>
        <taxon>Epsilonproteobacteria</taxon>
        <taxon>Campylobacterales</taxon>
        <taxon>Hydrogenimonadaceae</taxon>
        <taxon>Hydrogenimonas</taxon>
    </lineage>
</organism>
<protein>
    <recommendedName>
        <fullName evidence="4">DUF4282 domain-containing protein</fullName>
    </recommendedName>
</protein>
<evidence type="ECO:0008006" key="4">
    <source>
        <dbReference type="Google" id="ProtNLM"/>
    </source>
</evidence>
<sequence>MRQTLAETIISFLLGAAWALVLLGAAFLFWSFFPFGIVIALMAALVGSLFGLLFVVLLEVAALQFEKMRELRRQTKILESIKVSLESFDDAALRDH</sequence>
<keyword evidence="3" id="KW-1185">Reference proteome</keyword>
<proteinExistence type="predicted"/>
<feature type="transmembrane region" description="Helical" evidence="1">
    <location>
        <begin position="12"/>
        <end position="33"/>
    </location>
</feature>
<gene>
    <name evidence="2" type="ORF">HCR_03930</name>
</gene>
<name>A0ABN6WSM2_9BACT</name>
<dbReference type="Proteomes" id="UP001321445">
    <property type="component" value="Chromosome"/>
</dbReference>
<keyword evidence="1" id="KW-1133">Transmembrane helix</keyword>
<accession>A0ABN6WSM2</accession>
<evidence type="ECO:0000256" key="1">
    <source>
        <dbReference type="SAM" id="Phobius"/>
    </source>
</evidence>
<dbReference type="EMBL" id="AP027370">
    <property type="protein sequence ID" value="BDY12081.1"/>
    <property type="molecule type" value="Genomic_DNA"/>
</dbReference>
<evidence type="ECO:0000313" key="3">
    <source>
        <dbReference type="Proteomes" id="UP001321445"/>
    </source>
</evidence>
<feature type="transmembrane region" description="Helical" evidence="1">
    <location>
        <begin position="39"/>
        <end position="63"/>
    </location>
</feature>